<dbReference type="PANTHER" id="PTHR42648:SF21">
    <property type="entry name" value="CYSTEINE-RICH RLK (RECEPTOR-LIKE PROTEIN KINASE) 8"/>
    <property type="match status" value="1"/>
</dbReference>
<organism evidence="3">
    <name type="scientific">Nicotiana tabacum</name>
    <name type="common">Common tobacco</name>
    <dbReference type="NCBI Taxonomy" id="4097"/>
    <lineage>
        <taxon>Eukaryota</taxon>
        <taxon>Viridiplantae</taxon>
        <taxon>Streptophyta</taxon>
        <taxon>Embryophyta</taxon>
        <taxon>Tracheophyta</taxon>
        <taxon>Spermatophyta</taxon>
        <taxon>Magnoliopsida</taxon>
        <taxon>eudicotyledons</taxon>
        <taxon>Gunneridae</taxon>
        <taxon>Pentapetalae</taxon>
        <taxon>asterids</taxon>
        <taxon>lamiids</taxon>
        <taxon>Solanales</taxon>
        <taxon>Solanaceae</taxon>
        <taxon>Nicotianoideae</taxon>
        <taxon>Nicotianeae</taxon>
        <taxon>Nicotiana</taxon>
    </lineage>
</organism>
<dbReference type="STRING" id="4097.A0A1S4D1X4"/>
<feature type="domain" description="Retroviral polymerase SH3-like" evidence="2">
    <location>
        <begin position="274"/>
        <end position="335"/>
    </location>
</feature>
<name>A0A1S4D1X4_TOBAC</name>
<proteinExistence type="predicted"/>
<sequence>MAYLTKRFQKMVRRNGGIPKRGSSSKPRGYDLFHKCGKPGHFIKDFPLLKQDQYKYNTDKPAKRNPQALPAWGDSSSESEEDDEQGDSSMMAVESEEAKYDSIFALMGNKVEFVSKICTVTNLVTGEVVLVAKRYKNIYVAVDDDVEPWNRRLGHVSFTLLNKLVKKDLEVSTSRPLDLLYMELCGPMMVPSRGGKKYIFVIVDDYPRFTWTLFLRTKDETFQVFAAFVKKIQVKMSHNVVCIRCMIRSLLNKTPYELLNGRKSKLAHLRTFGCKCFVINNGKEALEKFDTKSDEGIFLGYSSQSKAYKVYNKRTQCVEESIHVIFNESHHHCGKDSHDKIHQDGE</sequence>
<dbReference type="SUPFAM" id="SSF53098">
    <property type="entry name" value="Ribonuclease H-like"/>
    <property type="match status" value="1"/>
</dbReference>
<dbReference type="RefSeq" id="XP_016507269.1">
    <property type="nucleotide sequence ID" value="XM_016651783.1"/>
</dbReference>
<dbReference type="InterPro" id="IPR012337">
    <property type="entry name" value="RNaseH-like_sf"/>
</dbReference>
<dbReference type="InterPro" id="IPR039537">
    <property type="entry name" value="Retrotran_Ty1/copia-like"/>
</dbReference>
<dbReference type="InterPro" id="IPR036397">
    <property type="entry name" value="RNaseH_sf"/>
</dbReference>
<evidence type="ECO:0000313" key="3">
    <source>
        <dbReference type="RefSeq" id="XP_016507269.1"/>
    </source>
</evidence>
<reference evidence="3" key="1">
    <citation type="submission" date="2025-08" db="UniProtKB">
        <authorList>
            <consortium name="RefSeq"/>
        </authorList>
    </citation>
    <scope>IDENTIFICATION</scope>
</reference>
<gene>
    <name evidence="3" type="primary">LOC107824963</name>
</gene>
<dbReference type="Pfam" id="PF25597">
    <property type="entry name" value="SH3_retrovirus"/>
    <property type="match status" value="1"/>
</dbReference>
<dbReference type="Gene3D" id="4.10.60.10">
    <property type="entry name" value="Zinc finger, CCHC-type"/>
    <property type="match status" value="1"/>
</dbReference>
<protein>
    <recommendedName>
        <fullName evidence="2">Retroviral polymerase SH3-like domain-containing protein</fullName>
    </recommendedName>
</protein>
<feature type="compositionally biased region" description="Acidic residues" evidence="1">
    <location>
        <begin position="77"/>
        <end position="86"/>
    </location>
</feature>
<dbReference type="OrthoDB" id="1751476at2759"/>
<evidence type="ECO:0000256" key="1">
    <source>
        <dbReference type="SAM" id="MobiDB-lite"/>
    </source>
</evidence>
<accession>A0A1S4D1X4</accession>
<evidence type="ECO:0000259" key="2">
    <source>
        <dbReference type="Pfam" id="PF25597"/>
    </source>
</evidence>
<dbReference type="Gene3D" id="3.30.420.10">
    <property type="entry name" value="Ribonuclease H-like superfamily/Ribonuclease H"/>
    <property type="match status" value="1"/>
</dbReference>
<dbReference type="GO" id="GO:0003676">
    <property type="term" value="F:nucleic acid binding"/>
    <property type="evidence" value="ECO:0007669"/>
    <property type="project" value="InterPro"/>
</dbReference>
<dbReference type="InterPro" id="IPR057670">
    <property type="entry name" value="SH3_retrovirus"/>
</dbReference>
<dbReference type="PaxDb" id="4097-A0A1S4D1X4"/>
<dbReference type="AlphaFoldDB" id="A0A1S4D1X4"/>
<dbReference type="KEGG" id="nta:107824963"/>
<dbReference type="PANTHER" id="PTHR42648">
    <property type="entry name" value="TRANSPOSASE, PUTATIVE-RELATED"/>
    <property type="match status" value="1"/>
</dbReference>
<feature type="region of interest" description="Disordered" evidence="1">
    <location>
        <begin position="57"/>
        <end position="91"/>
    </location>
</feature>